<evidence type="ECO:0000256" key="7">
    <source>
        <dbReference type="ARBA" id="ARBA00022777"/>
    </source>
</evidence>
<dbReference type="PRINTS" id="PR00344">
    <property type="entry name" value="BCTRLSENSOR"/>
</dbReference>
<dbReference type="SMART" id="SM00091">
    <property type="entry name" value="PAS"/>
    <property type="match status" value="1"/>
</dbReference>
<dbReference type="Gene3D" id="3.30.450.20">
    <property type="entry name" value="PAS domain"/>
    <property type="match status" value="1"/>
</dbReference>
<dbReference type="CDD" id="cd00075">
    <property type="entry name" value="HATPase"/>
    <property type="match status" value="1"/>
</dbReference>
<dbReference type="InterPro" id="IPR036097">
    <property type="entry name" value="HisK_dim/P_sf"/>
</dbReference>
<dbReference type="NCBIfam" id="TIGR00229">
    <property type="entry name" value="sensory_box"/>
    <property type="match status" value="1"/>
</dbReference>
<evidence type="ECO:0000256" key="2">
    <source>
        <dbReference type="ARBA" id="ARBA00004141"/>
    </source>
</evidence>
<keyword evidence="11" id="KW-0472">Membrane</keyword>
<accession>A0ABV0GIR3</accession>
<evidence type="ECO:0000256" key="4">
    <source>
        <dbReference type="ARBA" id="ARBA00022679"/>
    </source>
</evidence>
<comment type="caution">
    <text evidence="13">The sequence shown here is derived from an EMBL/GenBank/DDBJ whole genome shotgun (WGS) entry which is preliminary data.</text>
</comment>
<dbReference type="Pfam" id="PF08448">
    <property type="entry name" value="PAS_4"/>
    <property type="match status" value="1"/>
</dbReference>
<keyword evidence="7 13" id="KW-0418">Kinase</keyword>
<dbReference type="InterPro" id="IPR036890">
    <property type="entry name" value="HATPase_C_sf"/>
</dbReference>
<dbReference type="SUPFAM" id="SSF47384">
    <property type="entry name" value="Homodimeric domain of signal transducing histidine kinase"/>
    <property type="match status" value="1"/>
</dbReference>
<keyword evidence="9" id="KW-1133">Transmembrane helix</keyword>
<evidence type="ECO:0000313" key="14">
    <source>
        <dbReference type="Proteomes" id="UP001462640"/>
    </source>
</evidence>
<evidence type="ECO:0000256" key="5">
    <source>
        <dbReference type="ARBA" id="ARBA00022692"/>
    </source>
</evidence>
<evidence type="ECO:0000313" key="13">
    <source>
        <dbReference type="EMBL" id="MEO3714981.1"/>
    </source>
</evidence>
<evidence type="ECO:0000256" key="10">
    <source>
        <dbReference type="ARBA" id="ARBA00023012"/>
    </source>
</evidence>
<organism evidence="13 14">
    <name type="scientific">Roseateles flavus</name>
    <dbReference type="NCBI Taxonomy" id="3149041"/>
    <lineage>
        <taxon>Bacteria</taxon>
        <taxon>Pseudomonadati</taxon>
        <taxon>Pseudomonadota</taxon>
        <taxon>Betaproteobacteria</taxon>
        <taxon>Burkholderiales</taxon>
        <taxon>Sphaerotilaceae</taxon>
        <taxon>Roseateles</taxon>
    </lineage>
</organism>
<comment type="catalytic activity">
    <reaction evidence="1">
        <text>ATP + protein L-histidine = ADP + protein N-phospho-L-histidine.</text>
        <dbReference type="EC" id="2.7.13.3"/>
    </reaction>
</comment>
<dbReference type="RefSeq" id="WP_347612174.1">
    <property type="nucleotide sequence ID" value="NZ_JBDPZC010000010.1"/>
</dbReference>
<dbReference type="InterPro" id="IPR000014">
    <property type="entry name" value="PAS"/>
</dbReference>
<keyword evidence="14" id="KW-1185">Reference proteome</keyword>
<dbReference type="InterPro" id="IPR035965">
    <property type="entry name" value="PAS-like_dom_sf"/>
</dbReference>
<dbReference type="InterPro" id="IPR003594">
    <property type="entry name" value="HATPase_dom"/>
</dbReference>
<evidence type="ECO:0000259" key="12">
    <source>
        <dbReference type="PROSITE" id="PS50109"/>
    </source>
</evidence>
<keyword evidence="6" id="KW-0547">Nucleotide-binding</keyword>
<dbReference type="PROSITE" id="PS50109">
    <property type="entry name" value="HIS_KIN"/>
    <property type="match status" value="1"/>
</dbReference>
<evidence type="ECO:0000256" key="3">
    <source>
        <dbReference type="ARBA" id="ARBA00012438"/>
    </source>
</evidence>
<dbReference type="EC" id="2.7.13.3" evidence="3"/>
<keyword evidence="8" id="KW-0067">ATP-binding</keyword>
<reference evidence="13 14" key="1">
    <citation type="submission" date="2024-05" db="EMBL/GenBank/DDBJ databases">
        <title>Roseateles sp. 2.12 16S ribosomal RNA gene Genome sequencing and assembly.</title>
        <authorList>
            <person name="Woo H."/>
        </authorList>
    </citation>
    <scope>NUCLEOTIDE SEQUENCE [LARGE SCALE GENOMIC DNA]</scope>
    <source>
        <strain evidence="13 14">2.12</strain>
    </source>
</reference>
<name>A0ABV0GIR3_9BURK</name>
<dbReference type="Gene3D" id="3.30.565.10">
    <property type="entry name" value="Histidine kinase-like ATPase, C-terminal domain"/>
    <property type="match status" value="1"/>
</dbReference>
<feature type="domain" description="Histidine kinase" evidence="12">
    <location>
        <begin position="160"/>
        <end position="374"/>
    </location>
</feature>
<dbReference type="SUPFAM" id="SSF55785">
    <property type="entry name" value="PYP-like sensor domain (PAS domain)"/>
    <property type="match status" value="1"/>
</dbReference>
<dbReference type="InterPro" id="IPR050351">
    <property type="entry name" value="BphY/WalK/GraS-like"/>
</dbReference>
<gene>
    <name evidence="13" type="ORF">ABDJ40_19625</name>
</gene>
<dbReference type="InterPro" id="IPR004358">
    <property type="entry name" value="Sig_transdc_His_kin-like_C"/>
</dbReference>
<dbReference type="Proteomes" id="UP001462640">
    <property type="component" value="Unassembled WGS sequence"/>
</dbReference>
<evidence type="ECO:0000256" key="1">
    <source>
        <dbReference type="ARBA" id="ARBA00000085"/>
    </source>
</evidence>
<sequence length="375" mass="40919">MNDEPYGGPDYYMRLLVDRVPSMLAYWDQNLHCRFANRAYERWFGVNPGNLLGTSIRDLLGPALFALNEPHMRAALAGERQVFERIISGPDGVERHSLAEYISDIVGGAVRGFLVQVTEVTQLKQTQAALRREEALRHQVEEHASHLQTLLSERTEMLEVLAHEVRQPLNNASAAMQTAHRLLRNLGQDLVIDQLQRAQSVLGQVQSSIDNTLAVAALLARPAPIQKTDTDIDALIAVAIGDMSESERARVQVRRATATRTAMLDMSLMRLALRNLIANALKFGPPASPVVLRISDSDDPLALLIDVTDEGPGIPTSLASTLFSKGARGSGKGSGNGLGLYIVRQVMQLHGGTAEVLSTGEQGTTFRLTICQTDS</sequence>
<dbReference type="EMBL" id="JBDPZC010000010">
    <property type="protein sequence ID" value="MEO3714981.1"/>
    <property type="molecule type" value="Genomic_DNA"/>
</dbReference>
<dbReference type="GO" id="GO:0016301">
    <property type="term" value="F:kinase activity"/>
    <property type="evidence" value="ECO:0007669"/>
    <property type="project" value="UniProtKB-KW"/>
</dbReference>
<proteinExistence type="predicted"/>
<dbReference type="SMART" id="SM00387">
    <property type="entry name" value="HATPase_c"/>
    <property type="match status" value="1"/>
</dbReference>
<dbReference type="CDD" id="cd00130">
    <property type="entry name" value="PAS"/>
    <property type="match status" value="1"/>
</dbReference>
<dbReference type="SUPFAM" id="SSF55874">
    <property type="entry name" value="ATPase domain of HSP90 chaperone/DNA topoisomerase II/histidine kinase"/>
    <property type="match status" value="1"/>
</dbReference>
<dbReference type="PANTHER" id="PTHR42878:SF7">
    <property type="entry name" value="SENSOR HISTIDINE KINASE GLRK"/>
    <property type="match status" value="1"/>
</dbReference>
<dbReference type="InterPro" id="IPR005467">
    <property type="entry name" value="His_kinase_dom"/>
</dbReference>
<evidence type="ECO:0000256" key="11">
    <source>
        <dbReference type="ARBA" id="ARBA00023136"/>
    </source>
</evidence>
<keyword evidence="4" id="KW-0808">Transferase</keyword>
<dbReference type="PANTHER" id="PTHR42878">
    <property type="entry name" value="TWO-COMPONENT HISTIDINE KINASE"/>
    <property type="match status" value="1"/>
</dbReference>
<dbReference type="InterPro" id="IPR013656">
    <property type="entry name" value="PAS_4"/>
</dbReference>
<dbReference type="Pfam" id="PF02518">
    <property type="entry name" value="HATPase_c"/>
    <property type="match status" value="1"/>
</dbReference>
<keyword evidence="5" id="KW-0812">Transmembrane</keyword>
<evidence type="ECO:0000256" key="9">
    <source>
        <dbReference type="ARBA" id="ARBA00022989"/>
    </source>
</evidence>
<keyword evidence="10" id="KW-0902">Two-component regulatory system</keyword>
<evidence type="ECO:0000256" key="6">
    <source>
        <dbReference type="ARBA" id="ARBA00022741"/>
    </source>
</evidence>
<comment type="subcellular location">
    <subcellularLocation>
        <location evidence="2">Membrane</location>
        <topology evidence="2">Multi-pass membrane protein</topology>
    </subcellularLocation>
</comment>
<evidence type="ECO:0000256" key="8">
    <source>
        <dbReference type="ARBA" id="ARBA00022840"/>
    </source>
</evidence>
<protein>
    <recommendedName>
        <fullName evidence="3">histidine kinase</fullName>
        <ecNumber evidence="3">2.7.13.3</ecNumber>
    </recommendedName>
</protein>